<dbReference type="EMBL" id="CP032626">
    <property type="protein sequence ID" value="AYF91990.1"/>
    <property type="molecule type" value="Genomic_DNA"/>
</dbReference>
<dbReference type="Proteomes" id="UP000272003">
    <property type="component" value="Chromosome"/>
</dbReference>
<dbReference type="OrthoDB" id="2323347at2"/>
<organism evidence="1 2">
    <name type="scientific">Apilactobacillus bombintestini</name>
    <dbReference type="NCBI Taxonomy" id="2419772"/>
    <lineage>
        <taxon>Bacteria</taxon>
        <taxon>Bacillati</taxon>
        <taxon>Bacillota</taxon>
        <taxon>Bacilli</taxon>
        <taxon>Lactobacillales</taxon>
        <taxon>Lactobacillaceae</taxon>
        <taxon>Apilactobacillus</taxon>
    </lineage>
</organism>
<accession>A0A387AY53</accession>
<proteinExistence type="predicted"/>
<dbReference type="RefSeq" id="WP_120783764.1">
    <property type="nucleotide sequence ID" value="NZ_CP032626.1"/>
</dbReference>
<dbReference type="AlphaFoldDB" id="A0A387AY53"/>
<sequence length="79" mass="9042">MKKLVLTFKSDDGKNKKLNLNYVEGSVDREQVMGYMNRLASLNIFQNENGSLYRVPVAAKVVDTNTNSLFDTRKEDIQK</sequence>
<keyword evidence="2" id="KW-1185">Reference proteome</keyword>
<dbReference type="KEGG" id="abom:D7I45_00045"/>
<reference evidence="1 2" key="1">
    <citation type="submission" date="2018-09" db="EMBL/GenBank/DDBJ databases">
        <title>Genome sequencing of strain BHWM-4.</title>
        <authorList>
            <person name="Heo J."/>
            <person name="Kim S.-J."/>
            <person name="Kwon S.-W."/>
        </authorList>
    </citation>
    <scope>NUCLEOTIDE SEQUENCE [LARGE SCALE GENOMIC DNA]</scope>
    <source>
        <strain evidence="1 2">BHWM-4</strain>
    </source>
</reference>
<evidence type="ECO:0000313" key="2">
    <source>
        <dbReference type="Proteomes" id="UP000272003"/>
    </source>
</evidence>
<dbReference type="Pfam" id="PF11148">
    <property type="entry name" value="DUF2922"/>
    <property type="match status" value="1"/>
</dbReference>
<evidence type="ECO:0000313" key="1">
    <source>
        <dbReference type="EMBL" id="AYF91990.1"/>
    </source>
</evidence>
<gene>
    <name evidence="1" type="ORF">D7I45_00045</name>
</gene>
<dbReference type="InterPro" id="IPR021321">
    <property type="entry name" value="DUF2922"/>
</dbReference>
<protein>
    <submittedName>
        <fullName evidence="1">DUF2922 domain-containing protein</fullName>
    </submittedName>
</protein>
<name>A0A387AY53_9LACO</name>